<feature type="domain" description="OmpR/PhoB-type" evidence="11">
    <location>
        <begin position="135"/>
        <end position="234"/>
    </location>
</feature>
<dbReference type="FunFam" id="3.40.50.2300:FF:000021">
    <property type="entry name" value="Two-component system response regulator KdpE"/>
    <property type="match status" value="1"/>
</dbReference>
<dbReference type="InterPro" id="IPR036388">
    <property type="entry name" value="WH-like_DNA-bd_sf"/>
</dbReference>
<dbReference type="SMART" id="SM00448">
    <property type="entry name" value="REC"/>
    <property type="match status" value="1"/>
</dbReference>
<evidence type="ECO:0000256" key="1">
    <source>
        <dbReference type="ARBA" id="ARBA00004496"/>
    </source>
</evidence>
<dbReference type="PANTHER" id="PTHR48111:SF6">
    <property type="entry name" value="TRANSCRIPTIONAL REGULATORY PROTEIN CREB"/>
    <property type="match status" value="1"/>
</dbReference>
<dbReference type="Pfam" id="PF00486">
    <property type="entry name" value="Trans_reg_C"/>
    <property type="match status" value="1"/>
</dbReference>
<evidence type="ECO:0000313" key="13">
    <source>
        <dbReference type="Proteomes" id="UP000032749"/>
    </source>
</evidence>
<keyword evidence="7" id="KW-0804">Transcription</keyword>
<feature type="domain" description="Response regulatory" evidence="10">
    <location>
        <begin position="5"/>
        <end position="118"/>
    </location>
</feature>
<dbReference type="InterPro" id="IPR011006">
    <property type="entry name" value="CheY-like_superfamily"/>
</dbReference>
<keyword evidence="6 9" id="KW-0238">DNA-binding</keyword>
<dbReference type="Gene3D" id="1.10.10.10">
    <property type="entry name" value="Winged helix-like DNA-binding domain superfamily/Winged helix DNA-binding domain"/>
    <property type="match status" value="1"/>
</dbReference>
<dbReference type="OrthoDB" id="9802426at2"/>
<keyword evidence="5" id="KW-0805">Transcription regulation</keyword>
<evidence type="ECO:0000256" key="2">
    <source>
        <dbReference type="ARBA" id="ARBA00022490"/>
    </source>
</evidence>
<dbReference type="GO" id="GO:0000156">
    <property type="term" value="F:phosphorelay response regulator activity"/>
    <property type="evidence" value="ECO:0007669"/>
    <property type="project" value="TreeGrafter"/>
</dbReference>
<dbReference type="Proteomes" id="UP000032749">
    <property type="component" value="Chromosome"/>
</dbReference>
<evidence type="ECO:0000259" key="11">
    <source>
        <dbReference type="PROSITE" id="PS51755"/>
    </source>
</evidence>
<dbReference type="PROSITE" id="PS51755">
    <property type="entry name" value="OMPR_PHOB"/>
    <property type="match status" value="1"/>
</dbReference>
<evidence type="ECO:0000256" key="3">
    <source>
        <dbReference type="ARBA" id="ARBA00022553"/>
    </source>
</evidence>
<evidence type="ECO:0000259" key="10">
    <source>
        <dbReference type="PROSITE" id="PS50110"/>
    </source>
</evidence>
<keyword evidence="4" id="KW-0902">Two-component regulatory system</keyword>
<dbReference type="GO" id="GO:0000987">
    <property type="term" value="F:cis-regulatory region sequence-specific DNA binding"/>
    <property type="evidence" value="ECO:0007669"/>
    <property type="project" value="UniProtKB-ARBA"/>
</dbReference>
<evidence type="ECO:0000313" key="12">
    <source>
        <dbReference type="EMBL" id="CCK75531.1"/>
    </source>
</evidence>
<dbReference type="InterPro" id="IPR039420">
    <property type="entry name" value="WalR-like"/>
</dbReference>
<dbReference type="InterPro" id="IPR001789">
    <property type="entry name" value="Sig_transdc_resp-reg_receiver"/>
</dbReference>
<evidence type="ECO:0000256" key="5">
    <source>
        <dbReference type="ARBA" id="ARBA00023015"/>
    </source>
</evidence>
<keyword evidence="3 8" id="KW-0597">Phosphoprotein</keyword>
<dbReference type="AlphaFoldDB" id="R4YLD7"/>
<sequence length="239" mass="26912">MNAKTILLVEDEQSIADALIFSLEQDNYGVNWCALGSDALTVIDSQKIDLVILDIGLPDINGFDLCKLIKAKQDLPIIFLTARQEEVDKLIGLEIGGDDYITKPFSLREVSSRIKVILKRYGRSGGSSAEGINAASLMGVENCTINNETLEIHYFNQALDLTRYEFLLFKTLIESPNRVFSRDILMQHVWDEPERSFERAVDTHIKTLRAKLKKINGQVQPIKTHHGLGYSFNDKEVLG</sequence>
<reference evidence="12 13" key="1">
    <citation type="journal article" date="2013" name="Nat. Commun.">
        <title>Genome sequence and functional genomic analysis of the oil-degrading bacterium Oleispira antarctica.</title>
        <authorList>
            <person name="Kube M."/>
            <person name="Chernikova T.N."/>
            <person name="Al-Ramahi Y."/>
            <person name="Beloqui A."/>
            <person name="Lopez-Cortez N."/>
            <person name="Guazzaroni M.E."/>
            <person name="Heipieper H.J."/>
            <person name="Klages S."/>
            <person name="Kotsyurbenko O.R."/>
            <person name="Langer I."/>
            <person name="Nechitaylo T.Y."/>
            <person name="Lunsdorf H."/>
            <person name="Fernandez M."/>
            <person name="Juarez S."/>
            <person name="Ciordia S."/>
            <person name="Singer A."/>
            <person name="Kagan O."/>
            <person name="Egorova O."/>
            <person name="Petit P.A."/>
            <person name="Stogios P."/>
            <person name="Kim Y."/>
            <person name="Tchigvintsev A."/>
            <person name="Flick R."/>
            <person name="Denaro R."/>
            <person name="Genovese M."/>
            <person name="Albar J.P."/>
            <person name="Reva O.N."/>
            <person name="Martinez-Gomariz M."/>
            <person name="Tran H."/>
            <person name="Ferrer M."/>
            <person name="Savchenko A."/>
            <person name="Yakunin A.F."/>
            <person name="Yakimov M.M."/>
            <person name="Golyshina O.V."/>
            <person name="Reinhardt R."/>
            <person name="Golyshin P.N."/>
        </authorList>
    </citation>
    <scope>NUCLEOTIDE SEQUENCE [LARGE SCALE GENOMIC DNA]</scope>
</reference>
<evidence type="ECO:0000256" key="6">
    <source>
        <dbReference type="ARBA" id="ARBA00023125"/>
    </source>
</evidence>
<dbReference type="GO" id="GO:0005829">
    <property type="term" value="C:cytosol"/>
    <property type="evidence" value="ECO:0007669"/>
    <property type="project" value="TreeGrafter"/>
</dbReference>
<feature type="DNA-binding region" description="OmpR/PhoB-type" evidence="9">
    <location>
        <begin position="135"/>
        <end position="234"/>
    </location>
</feature>
<dbReference type="GO" id="GO:0032993">
    <property type="term" value="C:protein-DNA complex"/>
    <property type="evidence" value="ECO:0007669"/>
    <property type="project" value="TreeGrafter"/>
</dbReference>
<name>R4YLD7_OLEAN</name>
<evidence type="ECO:0000256" key="7">
    <source>
        <dbReference type="ARBA" id="ARBA00023163"/>
    </source>
</evidence>
<dbReference type="PANTHER" id="PTHR48111">
    <property type="entry name" value="REGULATOR OF RPOS"/>
    <property type="match status" value="1"/>
</dbReference>
<dbReference type="HOGENOM" id="CLU_000445_30_4_6"/>
<dbReference type="SMART" id="SM00862">
    <property type="entry name" value="Trans_reg_C"/>
    <property type="match status" value="1"/>
</dbReference>
<dbReference type="CDD" id="cd00383">
    <property type="entry name" value="trans_reg_C"/>
    <property type="match status" value="1"/>
</dbReference>
<dbReference type="InterPro" id="IPR001867">
    <property type="entry name" value="OmpR/PhoB-type_DNA-bd"/>
</dbReference>
<gene>
    <name evidence="12" type="ORF">OLEAN_C13550</name>
</gene>
<feature type="modified residue" description="4-aspartylphosphate" evidence="8">
    <location>
        <position position="54"/>
    </location>
</feature>
<dbReference type="Gene3D" id="6.10.250.690">
    <property type="match status" value="1"/>
</dbReference>
<keyword evidence="2" id="KW-0963">Cytoplasm</keyword>
<comment type="subcellular location">
    <subcellularLocation>
        <location evidence="1">Cytoplasm</location>
    </subcellularLocation>
</comment>
<evidence type="ECO:0000256" key="9">
    <source>
        <dbReference type="PROSITE-ProRule" id="PRU01091"/>
    </source>
</evidence>
<dbReference type="KEGG" id="oai:OLEAN_C13550"/>
<dbReference type="SUPFAM" id="SSF52172">
    <property type="entry name" value="CheY-like"/>
    <property type="match status" value="1"/>
</dbReference>
<keyword evidence="13" id="KW-1185">Reference proteome</keyword>
<dbReference type="EMBL" id="FO203512">
    <property type="protein sequence ID" value="CCK75531.1"/>
    <property type="molecule type" value="Genomic_DNA"/>
</dbReference>
<dbReference type="PROSITE" id="PS50110">
    <property type="entry name" value="RESPONSE_REGULATORY"/>
    <property type="match status" value="1"/>
</dbReference>
<dbReference type="Gene3D" id="3.40.50.2300">
    <property type="match status" value="1"/>
</dbReference>
<dbReference type="SUPFAM" id="SSF46894">
    <property type="entry name" value="C-terminal effector domain of the bipartite response regulators"/>
    <property type="match status" value="1"/>
</dbReference>
<dbReference type="STRING" id="698738.OLEAN_C13550"/>
<dbReference type="InterPro" id="IPR016032">
    <property type="entry name" value="Sig_transdc_resp-reg_C-effctor"/>
</dbReference>
<dbReference type="GO" id="GO:0042802">
    <property type="term" value="F:identical protein binding"/>
    <property type="evidence" value="ECO:0007669"/>
    <property type="project" value="UniProtKB-ARBA"/>
</dbReference>
<dbReference type="CDD" id="cd17574">
    <property type="entry name" value="REC_OmpR"/>
    <property type="match status" value="1"/>
</dbReference>
<organism evidence="12 13">
    <name type="scientific">Oleispira antarctica RB-8</name>
    <dbReference type="NCBI Taxonomy" id="698738"/>
    <lineage>
        <taxon>Bacteria</taxon>
        <taxon>Pseudomonadati</taxon>
        <taxon>Pseudomonadota</taxon>
        <taxon>Gammaproteobacteria</taxon>
        <taxon>Oceanospirillales</taxon>
        <taxon>Oceanospirillaceae</taxon>
        <taxon>Oleispira</taxon>
    </lineage>
</organism>
<accession>R4YLD7</accession>
<dbReference type="NCBIfam" id="NF008296">
    <property type="entry name" value="PRK11083.1"/>
    <property type="match status" value="1"/>
</dbReference>
<dbReference type="Pfam" id="PF00072">
    <property type="entry name" value="Response_reg"/>
    <property type="match status" value="1"/>
</dbReference>
<evidence type="ECO:0000256" key="4">
    <source>
        <dbReference type="ARBA" id="ARBA00023012"/>
    </source>
</evidence>
<protein>
    <submittedName>
        <fullName evidence="12">Two component transcriptional regulator</fullName>
    </submittedName>
</protein>
<dbReference type="PATRIC" id="fig|698738.3.peg.1405"/>
<proteinExistence type="predicted"/>
<evidence type="ECO:0000256" key="8">
    <source>
        <dbReference type="PROSITE-ProRule" id="PRU00169"/>
    </source>
</evidence>
<dbReference type="GO" id="GO:0045893">
    <property type="term" value="P:positive regulation of DNA-templated transcription"/>
    <property type="evidence" value="ECO:0007669"/>
    <property type="project" value="UniProtKB-ARBA"/>
</dbReference>